<organism evidence="1 2">
    <name type="scientific">Nocardioides soli</name>
    <dbReference type="NCBI Taxonomy" id="1036020"/>
    <lineage>
        <taxon>Bacteria</taxon>
        <taxon>Bacillati</taxon>
        <taxon>Actinomycetota</taxon>
        <taxon>Actinomycetes</taxon>
        <taxon>Propionibacteriales</taxon>
        <taxon>Nocardioidaceae</taxon>
        <taxon>Nocardioides</taxon>
    </lineage>
</organism>
<evidence type="ECO:0000313" key="1">
    <source>
        <dbReference type="EMBL" id="MBB3041206.1"/>
    </source>
</evidence>
<reference evidence="1 2" key="1">
    <citation type="submission" date="2020-08" db="EMBL/GenBank/DDBJ databases">
        <title>Sequencing the genomes of 1000 actinobacteria strains.</title>
        <authorList>
            <person name="Klenk H.-P."/>
        </authorList>
    </citation>
    <scope>NUCLEOTIDE SEQUENCE [LARGE SCALE GENOMIC DNA]</scope>
    <source>
        <strain evidence="1 2">DSM 105498</strain>
    </source>
</reference>
<accession>A0A7W4Z0W2</accession>
<sequence>MSVNVIPCVVKDCPNETAGFEAGGRFLDHAGTRWLCAEHKDTPPSER</sequence>
<gene>
    <name evidence="1" type="ORF">FHU40_001007</name>
</gene>
<protein>
    <submittedName>
        <fullName evidence="1">Uncharacterized protein</fullName>
    </submittedName>
</protein>
<name>A0A7W4Z0W2_9ACTN</name>
<proteinExistence type="predicted"/>
<dbReference type="AlphaFoldDB" id="A0A7W4Z0W2"/>
<keyword evidence="2" id="KW-1185">Reference proteome</keyword>
<evidence type="ECO:0000313" key="2">
    <source>
        <dbReference type="Proteomes" id="UP000589626"/>
    </source>
</evidence>
<dbReference type="Proteomes" id="UP000589626">
    <property type="component" value="Unassembled WGS sequence"/>
</dbReference>
<dbReference type="EMBL" id="JACHWR010000001">
    <property type="protein sequence ID" value="MBB3041206.1"/>
    <property type="molecule type" value="Genomic_DNA"/>
</dbReference>
<comment type="caution">
    <text evidence="1">The sequence shown here is derived from an EMBL/GenBank/DDBJ whole genome shotgun (WGS) entry which is preliminary data.</text>
</comment>
<dbReference type="RefSeq" id="WP_183591130.1">
    <property type="nucleotide sequence ID" value="NZ_JACHWR010000001.1"/>
</dbReference>